<organism evidence="3 4">
    <name type="scientific">Clostridium fungisolvens</name>
    <dbReference type="NCBI Taxonomy" id="1604897"/>
    <lineage>
        <taxon>Bacteria</taxon>
        <taxon>Bacillati</taxon>
        <taxon>Bacillota</taxon>
        <taxon>Clostridia</taxon>
        <taxon>Eubacteriales</taxon>
        <taxon>Clostridiaceae</taxon>
        <taxon>Clostridium</taxon>
    </lineage>
</organism>
<keyword evidence="4" id="KW-1185">Reference proteome</keyword>
<proteinExistence type="predicted"/>
<evidence type="ECO:0000256" key="2">
    <source>
        <dbReference type="SAM" id="SignalP"/>
    </source>
</evidence>
<dbReference type="RefSeq" id="WP_183277221.1">
    <property type="nucleotide sequence ID" value="NZ_BLZR01000001.1"/>
</dbReference>
<dbReference type="EMBL" id="BLZR01000001">
    <property type="protein sequence ID" value="GFP75745.1"/>
    <property type="molecule type" value="Genomic_DNA"/>
</dbReference>
<feature type="signal peptide" evidence="2">
    <location>
        <begin position="1"/>
        <end position="20"/>
    </location>
</feature>
<feature type="coiled-coil region" evidence="1">
    <location>
        <begin position="125"/>
        <end position="172"/>
    </location>
</feature>
<keyword evidence="1" id="KW-0175">Coiled coil</keyword>
<evidence type="ECO:0000256" key="1">
    <source>
        <dbReference type="SAM" id="Coils"/>
    </source>
</evidence>
<protein>
    <recommendedName>
        <fullName evidence="5">Lipoprotein</fullName>
    </recommendedName>
</protein>
<feature type="chain" id="PRO_5039444706" description="Lipoprotein" evidence="2">
    <location>
        <begin position="21"/>
        <end position="338"/>
    </location>
</feature>
<dbReference type="SUPFAM" id="SSF58113">
    <property type="entry name" value="Apolipoprotein A-I"/>
    <property type="match status" value="1"/>
</dbReference>
<dbReference type="AlphaFoldDB" id="A0A6V8SGY9"/>
<evidence type="ECO:0000313" key="3">
    <source>
        <dbReference type="EMBL" id="GFP75745.1"/>
    </source>
</evidence>
<gene>
    <name evidence="3" type="ORF">bsdtw1_01837</name>
</gene>
<dbReference type="PROSITE" id="PS51257">
    <property type="entry name" value="PROKAR_LIPOPROTEIN"/>
    <property type="match status" value="1"/>
</dbReference>
<accession>A0A6V8SGY9</accession>
<keyword evidence="2" id="KW-0732">Signal</keyword>
<sequence>MKSAKKLLLLIALGSSIALLGCTAQKSQTKDSVPKPQVTATANQELSVDKAASDMRDIIKNMKAEITNKEEDKVAESSSKLQDSWKTFEDKFEEDLKDKYLDLYAKIEDPLGIIDAGSKIKPLDTKVLNKSLDNLDTQLAKLQSENATTIGLENMRSILKELSGELTNKEDTKLVKTSEGLEKNWSSFEDGIKENYPSIYEKIEQPLGTIQAAVKVTPLDAKVLNTSIVELDKVLEQLQKSIALSSGPQDMKTALTKIKKFISPLNEEKVTKYTERLEKYWSSFEDEVKAKNQPLYEKVEAPLGTIQAGVKVKPLDEKTINSAIESLDKTLTEIKNMK</sequence>
<evidence type="ECO:0000313" key="4">
    <source>
        <dbReference type="Proteomes" id="UP000580568"/>
    </source>
</evidence>
<comment type="caution">
    <text evidence="3">The sequence shown here is derived from an EMBL/GenBank/DDBJ whole genome shotgun (WGS) entry which is preliminary data.</text>
</comment>
<reference evidence="3 4" key="1">
    <citation type="submission" date="2020-07" db="EMBL/GenBank/DDBJ databases">
        <title>A new beta-1,3-glucan-decomposing anaerobic bacterium isolated from anoxic soil subjected to biological soil disinfestation.</title>
        <authorList>
            <person name="Ueki A."/>
            <person name="Tonouchi A."/>
        </authorList>
    </citation>
    <scope>NUCLEOTIDE SEQUENCE [LARGE SCALE GENOMIC DNA]</scope>
    <source>
        <strain evidence="3 4">TW1</strain>
    </source>
</reference>
<dbReference type="Proteomes" id="UP000580568">
    <property type="component" value="Unassembled WGS sequence"/>
</dbReference>
<evidence type="ECO:0008006" key="5">
    <source>
        <dbReference type="Google" id="ProtNLM"/>
    </source>
</evidence>
<name>A0A6V8SGY9_9CLOT</name>